<dbReference type="InterPro" id="IPR056079">
    <property type="entry name" value="DUF7662"/>
</dbReference>
<organism evidence="2 3">
    <name type="scientific">Paenibacillus flagellatus</name>
    <dbReference type="NCBI Taxonomy" id="2211139"/>
    <lineage>
        <taxon>Bacteria</taxon>
        <taxon>Bacillati</taxon>
        <taxon>Bacillota</taxon>
        <taxon>Bacilli</taxon>
        <taxon>Bacillales</taxon>
        <taxon>Paenibacillaceae</taxon>
        <taxon>Paenibacillus</taxon>
    </lineage>
</organism>
<feature type="domain" description="DUF7662" evidence="1">
    <location>
        <begin position="3"/>
        <end position="75"/>
    </location>
</feature>
<dbReference type="AlphaFoldDB" id="A0A2V5K5K5"/>
<dbReference type="Pfam" id="PF24698">
    <property type="entry name" value="DUF7662"/>
    <property type="match status" value="1"/>
</dbReference>
<keyword evidence="3" id="KW-1185">Reference proteome</keyword>
<dbReference type="EMBL" id="QJVJ01000006">
    <property type="protein sequence ID" value="PYI54042.1"/>
    <property type="molecule type" value="Genomic_DNA"/>
</dbReference>
<sequence length="77" mass="8864">MQYKLLEKYLAHKAEVRLTFLEIENILGFKLPASAYKHRSWWGNHESSTQALAWLNAGWEVAKVELGKSVTFVRSGE</sequence>
<evidence type="ECO:0000313" key="3">
    <source>
        <dbReference type="Proteomes" id="UP000247476"/>
    </source>
</evidence>
<protein>
    <recommendedName>
        <fullName evidence="1">DUF7662 domain-containing protein</fullName>
    </recommendedName>
</protein>
<evidence type="ECO:0000259" key="1">
    <source>
        <dbReference type="Pfam" id="PF24698"/>
    </source>
</evidence>
<evidence type="ECO:0000313" key="2">
    <source>
        <dbReference type="EMBL" id="PYI54042.1"/>
    </source>
</evidence>
<name>A0A2V5K5K5_9BACL</name>
<dbReference type="Proteomes" id="UP000247476">
    <property type="component" value="Unassembled WGS sequence"/>
</dbReference>
<accession>A0A2V5K5K5</accession>
<gene>
    <name evidence="2" type="ORF">DLM86_15985</name>
</gene>
<comment type="caution">
    <text evidence="2">The sequence shown here is derived from an EMBL/GenBank/DDBJ whole genome shotgun (WGS) entry which is preliminary data.</text>
</comment>
<dbReference type="RefSeq" id="WP_110841027.1">
    <property type="nucleotide sequence ID" value="NZ_QJVJ01000006.1"/>
</dbReference>
<dbReference type="OrthoDB" id="1551455at2"/>
<reference evidence="2 3" key="1">
    <citation type="submission" date="2018-05" db="EMBL/GenBank/DDBJ databases">
        <title>Paenibacillus flagellatus sp. nov., isolated from selenium mineral soil.</title>
        <authorList>
            <person name="Dai X."/>
        </authorList>
    </citation>
    <scope>NUCLEOTIDE SEQUENCE [LARGE SCALE GENOMIC DNA]</scope>
    <source>
        <strain evidence="2 3">DXL2</strain>
    </source>
</reference>
<proteinExistence type="predicted"/>